<feature type="domain" description="DUF305" evidence="3">
    <location>
        <begin position="70"/>
        <end position="245"/>
    </location>
</feature>
<keyword evidence="5" id="KW-1185">Reference proteome</keyword>
<dbReference type="EMBL" id="BAABKQ010000001">
    <property type="protein sequence ID" value="GAA4823479.1"/>
    <property type="molecule type" value="Genomic_DNA"/>
</dbReference>
<dbReference type="Gene3D" id="1.20.1260.10">
    <property type="match status" value="1"/>
</dbReference>
<dbReference type="Pfam" id="PF03713">
    <property type="entry name" value="DUF305"/>
    <property type="match status" value="1"/>
</dbReference>
<evidence type="ECO:0000313" key="5">
    <source>
        <dbReference type="Proteomes" id="UP001500839"/>
    </source>
</evidence>
<accession>A0ABP9D5J2</accession>
<evidence type="ECO:0000259" key="3">
    <source>
        <dbReference type="Pfam" id="PF03713"/>
    </source>
</evidence>
<keyword evidence="2" id="KW-0732">Signal</keyword>
<reference evidence="5" key="1">
    <citation type="journal article" date="2019" name="Int. J. Syst. Evol. Microbiol.">
        <title>The Global Catalogue of Microorganisms (GCM) 10K type strain sequencing project: providing services to taxonomists for standard genome sequencing and annotation.</title>
        <authorList>
            <consortium name="The Broad Institute Genomics Platform"/>
            <consortium name="The Broad Institute Genome Sequencing Center for Infectious Disease"/>
            <person name="Wu L."/>
            <person name="Ma J."/>
        </authorList>
    </citation>
    <scope>NUCLEOTIDE SEQUENCE [LARGE SCALE GENOMIC DNA]</scope>
    <source>
        <strain evidence="5">JCM 18542</strain>
    </source>
</reference>
<evidence type="ECO:0000256" key="2">
    <source>
        <dbReference type="SAM" id="SignalP"/>
    </source>
</evidence>
<dbReference type="InterPro" id="IPR012347">
    <property type="entry name" value="Ferritin-like"/>
</dbReference>
<feature type="compositionally biased region" description="Gly residues" evidence="1">
    <location>
        <begin position="142"/>
        <end position="157"/>
    </location>
</feature>
<name>A0ABP9D5J2_9ACTN</name>
<dbReference type="PANTHER" id="PTHR36933">
    <property type="entry name" value="SLL0788 PROTEIN"/>
    <property type="match status" value="1"/>
</dbReference>
<dbReference type="RefSeq" id="WP_200175617.1">
    <property type="nucleotide sequence ID" value="NZ_BAABKQ010000001.1"/>
</dbReference>
<feature type="signal peptide" evidence="2">
    <location>
        <begin position="1"/>
        <end position="29"/>
    </location>
</feature>
<comment type="caution">
    <text evidence="4">The sequence shown here is derived from an EMBL/GenBank/DDBJ whole genome shotgun (WGS) entry which is preliminary data.</text>
</comment>
<feature type="region of interest" description="Disordered" evidence="1">
    <location>
        <begin position="33"/>
        <end position="57"/>
    </location>
</feature>
<sequence length="249" mass="26090">MRTNRFRRSLQSKPVLAVSAVAVSALVLAGCSSGDSGTDAATPTSSVSATADGDRNDSADAAQAQFNEADIAFLDGMYPHHAQAIEMTEMVDGRTDNPELIALAEQIDAAQGPEMEQMTTLLAQWGQPAPSADGGEDMVSGDGMGSGHEMGDMNGGDGSDDAADGAQGGHEMTGMMTDEQMDQLMAASGPEFDRMWLEMMIQHHEGAVEMSQEVLGSGTNPQVQKMAQAIIDGQEAEIGRMQDMLQSGS</sequence>
<feature type="chain" id="PRO_5047280399" evidence="2">
    <location>
        <begin position="30"/>
        <end position="249"/>
    </location>
</feature>
<evidence type="ECO:0000313" key="4">
    <source>
        <dbReference type="EMBL" id="GAA4823479.1"/>
    </source>
</evidence>
<proteinExistence type="predicted"/>
<dbReference type="PANTHER" id="PTHR36933:SF1">
    <property type="entry name" value="SLL0788 PROTEIN"/>
    <property type="match status" value="1"/>
</dbReference>
<dbReference type="PROSITE" id="PS51257">
    <property type="entry name" value="PROKAR_LIPOPROTEIN"/>
    <property type="match status" value="1"/>
</dbReference>
<organism evidence="4 5">
    <name type="scientific">Tomitella cavernea</name>
    <dbReference type="NCBI Taxonomy" id="1387982"/>
    <lineage>
        <taxon>Bacteria</taxon>
        <taxon>Bacillati</taxon>
        <taxon>Actinomycetota</taxon>
        <taxon>Actinomycetes</taxon>
        <taxon>Mycobacteriales</taxon>
        <taxon>Tomitella</taxon>
    </lineage>
</organism>
<protein>
    <submittedName>
        <fullName evidence="4">DUF305 domain-containing protein</fullName>
    </submittedName>
</protein>
<feature type="region of interest" description="Disordered" evidence="1">
    <location>
        <begin position="126"/>
        <end position="167"/>
    </location>
</feature>
<feature type="compositionally biased region" description="Low complexity" evidence="1">
    <location>
        <begin position="38"/>
        <end position="51"/>
    </location>
</feature>
<gene>
    <name evidence="4" type="ORF">GCM10023353_35290</name>
</gene>
<evidence type="ECO:0000256" key="1">
    <source>
        <dbReference type="SAM" id="MobiDB-lite"/>
    </source>
</evidence>
<dbReference type="InterPro" id="IPR005183">
    <property type="entry name" value="DUF305_CopM-like"/>
</dbReference>
<dbReference type="Proteomes" id="UP001500839">
    <property type="component" value="Unassembled WGS sequence"/>
</dbReference>